<sequence>MYKTNQKNQLFKENSLNIKKEKGKAPSLIKSTDLVSINQRYLLSSIWKDFAKMINVSSYLLFIILLSHSHDFDSLSNASFESDSILDKTSSSGSSSDSIPFGTELEACVSPG</sequence>
<dbReference type="AlphaFoldDB" id="A0A3M7PZY8"/>
<feature type="compositionally biased region" description="Low complexity" evidence="1">
    <location>
        <begin position="87"/>
        <end position="98"/>
    </location>
</feature>
<proteinExistence type="predicted"/>
<evidence type="ECO:0000313" key="3">
    <source>
        <dbReference type="Proteomes" id="UP000276133"/>
    </source>
</evidence>
<organism evidence="2 3">
    <name type="scientific">Brachionus plicatilis</name>
    <name type="common">Marine rotifer</name>
    <name type="synonym">Brachionus muelleri</name>
    <dbReference type="NCBI Taxonomy" id="10195"/>
    <lineage>
        <taxon>Eukaryota</taxon>
        <taxon>Metazoa</taxon>
        <taxon>Spiralia</taxon>
        <taxon>Gnathifera</taxon>
        <taxon>Rotifera</taxon>
        <taxon>Eurotatoria</taxon>
        <taxon>Monogononta</taxon>
        <taxon>Pseudotrocha</taxon>
        <taxon>Ploima</taxon>
        <taxon>Brachionidae</taxon>
        <taxon>Brachionus</taxon>
    </lineage>
</organism>
<feature type="region of interest" description="Disordered" evidence="1">
    <location>
        <begin position="85"/>
        <end position="112"/>
    </location>
</feature>
<dbReference type="Proteomes" id="UP000276133">
    <property type="component" value="Unassembled WGS sequence"/>
</dbReference>
<evidence type="ECO:0000256" key="1">
    <source>
        <dbReference type="SAM" id="MobiDB-lite"/>
    </source>
</evidence>
<name>A0A3M7PZY8_BRAPC</name>
<gene>
    <name evidence="2" type="ORF">BpHYR1_038126</name>
</gene>
<dbReference type="EMBL" id="REGN01007976">
    <property type="protein sequence ID" value="RNA04757.1"/>
    <property type="molecule type" value="Genomic_DNA"/>
</dbReference>
<accession>A0A3M7PZY8</accession>
<protein>
    <submittedName>
        <fullName evidence="2">Uncharacterized protein</fullName>
    </submittedName>
</protein>
<keyword evidence="3" id="KW-1185">Reference proteome</keyword>
<reference evidence="2 3" key="1">
    <citation type="journal article" date="2018" name="Sci. Rep.">
        <title>Genomic signatures of local adaptation to the degree of environmental predictability in rotifers.</title>
        <authorList>
            <person name="Franch-Gras L."/>
            <person name="Hahn C."/>
            <person name="Garcia-Roger E.M."/>
            <person name="Carmona M.J."/>
            <person name="Serra M."/>
            <person name="Gomez A."/>
        </authorList>
    </citation>
    <scope>NUCLEOTIDE SEQUENCE [LARGE SCALE GENOMIC DNA]</scope>
    <source>
        <strain evidence="2">HYR1</strain>
    </source>
</reference>
<evidence type="ECO:0000313" key="2">
    <source>
        <dbReference type="EMBL" id="RNA04757.1"/>
    </source>
</evidence>
<comment type="caution">
    <text evidence="2">The sequence shown here is derived from an EMBL/GenBank/DDBJ whole genome shotgun (WGS) entry which is preliminary data.</text>
</comment>